<protein>
    <submittedName>
        <fullName evidence="3">Uncharacterized protein</fullName>
    </submittedName>
</protein>
<evidence type="ECO:0000256" key="2">
    <source>
        <dbReference type="SAM" id="Phobius"/>
    </source>
</evidence>
<feature type="transmembrane region" description="Helical" evidence="2">
    <location>
        <begin position="102"/>
        <end position="123"/>
    </location>
</feature>
<evidence type="ECO:0000313" key="4">
    <source>
        <dbReference type="Proteomes" id="UP000465031"/>
    </source>
</evidence>
<sequence>MSTSPDGAPGYQAPPAPRAAGSTPSRRSVRTAAQEGPRRAERTTGVRRGVARAGGGRSVWRRHGPAILSIVLAILAVPLSFFVWYALISLGAYPGDQAVSDLLIGVLYTAIVHSILLAGILLGVSSIRARRREKIVPIVGWIGIVLNAIVLIYWELLVSPWLVVLWNRAIGA</sequence>
<feature type="region of interest" description="Disordered" evidence="1">
    <location>
        <begin position="1"/>
        <end position="50"/>
    </location>
</feature>
<gene>
    <name evidence="3" type="ORF">GSU10_05505</name>
</gene>
<keyword evidence="2" id="KW-1133">Transmembrane helix</keyword>
<dbReference type="Proteomes" id="UP000465031">
    <property type="component" value="Chromosome"/>
</dbReference>
<proteinExistence type="predicted"/>
<dbReference type="AlphaFoldDB" id="A0AAE6V5S5"/>
<keyword evidence="2" id="KW-0812">Transmembrane</keyword>
<name>A0AAE6V5S5_9MICO</name>
<dbReference type="KEGG" id="rte:GSU10_05505"/>
<organism evidence="3 4">
    <name type="scientific">Rathayibacter tanaceti</name>
    <dbReference type="NCBI Taxonomy" id="1671680"/>
    <lineage>
        <taxon>Bacteria</taxon>
        <taxon>Bacillati</taxon>
        <taxon>Actinomycetota</taxon>
        <taxon>Actinomycetes</taxon>
        <taxon>Micrococcales</taxon>
        <taxon>Microbacteriaceae</taxon>
        <taxon>Rathayibacter</taxon>
    </lineage>
</organism>
<dbReference type="EMBL" id="CP047186">
    <property type="protein sequence ID" value="QHC55143.1"/>
    <property type="molecule type" value="Genomic_DNA"/>
</dbReference>
<accession>A0AAE6V5S5</accession>
<reference evidence="4" key="1">
    <citation type="submission" date="2019-12" db="EMBL/GenBank/DDBJ databases">
        <title>Complete and draft genome sequences of new strains and members of some known species of the genus Rathayibacter isolated from plants.</title>
        <authorList>
            <person name="Tarlachkov S.V."/>
            <person name="Starodumova I.P."/>
            <person name="Dorofeeva L.V."/>
            <person name="Prisyazhnaya N.V."/>
            <person name="Leyn S."/>
            <person name="Zlamal J."/>
            <person name="Elan M."/>
            <person name="Osterman A.L."/>
            <person name="Nadler S."/>
            <person name="Subbotin S.A."/>
            <person name="Evtushenko L.I."/>
        </authorList>
    </citation>
    <scope>NUCLEOTIDE SEQUENCE [LARGE SCALE GENOMIC DNA]</scope>
    <source>
        <strain evidence="4">VKM Ac-2761</strain>
    </source>
</reference>
<evidence type="ECO:0000256" key="1">
    <source>
        <dbReference type="SAM" id="MobiDB-lite"/>
    </source>
</evidence>
<keyword evidence="2" id="KW-0472">Membrane</keyword>
<evidence type="ECO:0000313" key="3">
    <source>
        <dbReference type="EMBL" id="QHC55143.1"/>
    </source>
</evidence>
<feature type="transmembrane region" description="Helical" evidence="2">
    <location>
        <begin position="135"/>
        <end position="154"/>
    </location>
</feature>
<feature type="transmembrane region" description="Helical" evidence="2">
    <location>
        <begin position="66"/>
        <end position="90"/>
    </location>
</feature>
<dbReference type="RefSeq" id="WP_132505618.1">
    <property type="nucleotide sequence ID" value="NZ_CP047186.1"/>
</dbReference>